<reference evidence="2" key="1">
    <citation type="journal article" date="2019" name="Sci. Rep.">
        <title>Draft genome of Tanacetum cinerariifolium, the natural source of mosquito coil.</title>
        <authorList>
            <person name="Yamashiro T."/>
            <person name="Shiraishi A."/>
            <person name="Satake H."/>
            <person name="Nakayama K."/>
        </authorList>
    </citation>
    <scope>NUCLEOTIDE SEQUENCE</scope>
</reference>
<feature type="compositionally biased region" description="Basic and acidic residues" evidence="1">
    <location>
        <begin position="82"/>
        <end position="96"/>
    </location>
</feature>
<gene>
    <name evidence="2" type="ORF">Tci_881978</name>
</gene>
<feature type="compositionally biased region" description="Polar residues" evidence="1">
    <location>
        <begin position="107"/>
        <end position="119"/>
    </location>
</feature>
<name>A0A699TL78_TANCI</name>
<organism evidence="2">
    <name type="scientific">Tanacetum cinerariifolium</name>
    <name type="common">Dalmatian daisy</name>
    <name type="synonym">Chrysanthemum cinerariifolium</name>
    <dbReference type="NCBI Taxonomy" id="118510"/>
    <lineage>
        <taxon>Eukaryota</taxon>
        <taxon>Viridiplantae</taxon>
        <taxon>Streptophyta</taxon>
        <taxon>Embryophyta</taxon>
        <taxon>Tracheophyta</taxon>
        <taxon>Spermatophyta</taxon>
        <taxon>Magnoliopsida</taxon>
        <taxon>eudicotyledons</taxon>
        <taxon>Gunneridae</taxon>
        <taxon>Pentapetalae</taxon>
        <taxon>asterids</taxon>
        <taxon>campanulids</taxon>
        <taxon>Asterales</taxon>
        <taxon>Asteraceae</taxon>
        <taxon>Asteroideae</taxon>
        <taxon>Anthemideae</taxon>
        <taxon>Anthemidinae</taxon>
        <taxon>Tanacetum</taxon>
    </lineage>
</organism>
<feature type="region of interest" description="Disordered" evidence="1">
    <location>
        <begin position="82"/>
        <end position="119"/>
    </location>
</feature>
<dbReference type="EMBL" id="BKCJ011249462">
    <property type="protein sequence ID" value="GFD10009.1"/>
    <property type="molecule type" value="Genomic_DNA"/>
</dbReference>
<proteinExistence type="predicted"/>
<evidence type="ECO:0000313" key="2">
    <source>
        <dbReference type="EMBL" id="GFD10009.1"/>
    </source>
</evidence>
<accession>A0A699TL78</accession>
<sequence>ALTEEFDEIQARMDADHELAIRMTHEEQEIYTIEERARLLAKYLERRKKQLAAERAEAIRNKPPIITQVRNMMITYLKCMDSKKKEKKSVEPESKDKKGKRIKGLQIQHQNRNLLRNKR</sequence>
<protein>
    <submittedName>
        <fullName evidence="2">Uncharacterized protein</fullName>
    </submittedName>
</protein>
<dbReference type="AlphaFoldDB" id="A0A699TL78"/>
<feature type="non-terminal residue" evidence="2">
    <location>
        <position position="1"/>
    </location>
</feature>
<comment type="caution">
    <text evidence="2">The sequence shown here is derived from an EMBL/GenBank/DDBJ whole genome shotgun (WGS) entry which is preliminary data.</text>
</comment>
<evidence type="ECO:0000256" key="1">
    <source>
        <dbReference type="SAM" id="MobiDB-lite"/>
    </source>
</evidence>